<dbReference type="EC" id="3.1.26.4" evidence="2"/>
<evidence type="ECO:0000256" key="7">
    <source>
        <dbReference type="ARBA" id="ARBA00022759"/>
    </source>
</evidence>
<name>A0A6P6MW53_CARAU</name>
<dbReference type="SUPFAM" id="SSF56672">
    <property type="entry name" value="DNA/RNA polymerases"/>
    <property type="match status" value="1"/>
</dbReference>
<dbReference type="SMART" id="SM00343">
    <property type="entry name" value="ZnF_C2HC"/>
    <property type="match status" value="1"/>
</dbReference>
<evidence type="ECO:0000256" key="1">
    <source>
        <dbReference type="ARBA" id="ARBA00010879"/>
    </source>
</evidence>
<reference evidence="15" key="1">
    <citation type="submission" date="2025-08" db="UniProtKB">
        <authorList>
            <consortium name="RefSeq"/>
        </authorList>
    </citation>
    <scope>IDENTIFICATION</scope>
    <source>
        <strain evidence="15">Wakin</strain>
        <tissue evidence="15">Muscle</tissue>
    </source>
</reference>
<feature type="domain" description="Reverse transcriptase" evidence="13">
    <location>
        <begin position="730"/>
        <end position="870"/>
    </location>
</feature>
<keyword evidence="7" id="KW-0255">Endonuclease</keyword>
<dbReference type="AlphaFoldDB" id="A0A6P6MW53"/>
<dbReference type="GO" id="GO:0008270">
    <property type="term" value="F:zinc ion binding"/>
    <property type="evidence" value="ECO:0007669"/>
    <property type="project" value="UniProtKB-KW"/>
</dbReference>
<evidence type="ECO:0000256" key="2">
    <source>
        <dbReference type="ARBA" id="ARBA00012180"/>
    </source>
</evidence>
<dbReference type="Pfam" id="PF14893">
    <property type="entry name" value="PNMA"/>
    <property type="match status" value="1"/>
</dbReference>
<evidence type="ECO:0000256" key="11">
    <source>
        <dbReference type="SAM" id="MobiDB-lite"/>
    </source>
</evidence>
<dbReference type="PROSITE" id="PS50878">
    <property type="entry name" value="RT_POL"/>
    <property type="match status" value="1"/>
</dbReference>
<keyword evidence="5" id="KW-0548">Nucleotidyltransferase</keyword>
<dbReference type="PROSITE" id="PS00141">
    <property type="entry name" value="ASP_PROTEASE"/>
    <property type="match status" value="1"/>
</dbReference>
<evidence type="ECO:0000313" key="15">
    <source>
        <dbReference type="RefSeq" id="XP_026100885.1"/>
    </source>
</evidence>
<dbReference type="Pfam" id="PF00078">
    <property type="entry name" value="RVT_1"/>
    <property type="match status" value="1"/>
</dbReference>
<feature type="region of interest" description="Disordered" evidence="11">
    <location>
        <begin position="319"/>
        <end position="351"/>
    </location>
</feature>
<sequence>MEDLQKEVDLLSRKLSEQGEALLLAREGQREALALAKAATEKQSVTPAIYIPRERKLSDFSGISGEQDVEEWIDQVRSIFRLSRIPEDDQVELLKQHLKGEAKLTVKLMLGETENDPEKIFEVLIDTYGDRTPVGTLLREFYETTQSPGETVRAFAYALQEKLEKVLKRDRNRVPLPEVVLNEQLVLGLFDAGLRREIKRTVKEQRGMSFKDVIEAAITWSEEGEKNVSAAALSSGKSRATVSSTTAVTESPSLSLESLHGAIQKLAARQEELFKEVCLVKEMRVEPRESYKRSSRAPLKDSDGRYICYSCNQPGHTSRYCPQNREKQPGLPVDRTTTVSSQHGDSSGVDRSASIRVQSASSAVHGHQVTSQAFGNCLVIEVKIAGVITRCLLDTGSEVTTITESYFREHFCGVGSELLSARWVRLSAVNGLEIPVVGCLETDECMGQTLCNKCVFVLKDPEQSGEVGVPGIVGMNILGDLKGLLGTHKEVTKLDRHRGLRENACVRRVLATIEKETNYIAPSGRIGYVKVAGRRKVTIPPYTQVIVQGHCRTPMKSQCQVLVEATTGVSLPSGVLVANVLTQAKEGKVPVRILNATSKIVRLPPRARLAEVHKPAEIYLKDPIIFEEQQDAFCVRVKTEKVAGHGRLSDPLPISIEVNMEPLQDEQMLKLRALLEKHIDVFSKSDSDYGHTTAVTHCIPTGDAQPIKQRHRRIPPQIFQEVKRHVQDLVSQGILKESCSPWASPAVIVVKKDGGIRFCCDYRRLNQITCKDAYPLPRVEESVDALGDARIFSTLDLTSGYFQVAMDSQDQIKTAVTTPFGLFEWTRMPFGLCNAPATFQRLMGVVLGDLTFDTLLVYLDDIIVFSKDWI</sequence>
<dbReference type="CDD" id="cd01647">
    <property type="entry name" value="RT_LTR"/>
    <property type="match status" value="1"/>
</dbReference>
<dbReference type="FunFam" id="3.10.10.10:FF:000007">
    <property type="entry name" value="Retrovirus-related Pol polyprotein from transposon 17.6-like Protein"/>
    <property type="match status" value="1"/>
</dbReference>
<keyword evidence="4" id="KW-0808">Transferase</keyword>
<dbReference type="SUPFAM" id="SSF57756">
    <property type="entry name" value="Retrovirus zinc finger-like domains"/>
    <property type="match status" value="1"/>
</dbReference>
<keyword evidence="14" id="KW-1185">Reference proteome</keyword>
<dbReference type="Gene3D" id="2.40.70.10">
    <property type="entry name" value="Acid Proteases"/>
    <property type="match status" value="1"/>
</dbReference>
<evidence type="ECO:0000256" key="8">
    <source>
        <dbReference type="ARBA" id="ARBA00022801"/>
    </source>
</evidence>
<dbReference type="Proteomes" id="UP000515129">
    <property type="component" value="Unplaced"/>
</dbReference>
<evidence type="ECO:0000256" key="6">
    <source>
        <dbReference type="ARBA" id="ARBA00022722"/>
    </source>
</evidence>
<dbReference type="GO" id="GO:0004190">
    <property type="term" value="F:aspartic-type endopeptidase activity"/>
    <property type="evidence" value="ECO:0007669"/>
    <property type="project" value="InterPro"/>
</dbReference>
<dbReference type="InterPro" id="IPR001878">
    <property type="entry name" value="Znf_CCHC"/>
</dbReference>
<dbReference type="PROSITE" id="PS50158">
    <property type="entry name" value="ZF_CCHC"/>
    <property type="match status" value="1"/>
</dbReference>
<organism evidence="14 15">
    <name type="scientific">Carassius auratus</name>
    <name type="common">Goldfish</name>
    <dbReference type="NCBI Taxonomy" id="7957"/>
    <lineage>
        <taxon>Eukaryota</taxon>
        <taxon>Metazoa</taxon>
        <taxon>Chordata</taxon>
        <taxon>Craniata</taxon>
        <taxon>Vertebrata</taxon>
        <taxon>Euteleostomi</taxon>
        <taxon>Actinopterygii</taxon>
        <taxon>Neopterygii</taxon>
        <taxon>Teleostei</taxon>
        <taxon>Ostariophysi</taxon>
        <taxon>Cypriniformes</taxon>
        <taxon>Cyprinidae</taxon>
        <taxon>Cyprininae</taxon>
        <taxon>Carassius</taxon>
    </lineage>
</organism>
<dbReference type="Gene3D" id="3.30.70.270">
    <property type="match status" value="1"/>
</dbReference>
<dbReference type="GeneID" id="113071788"/>
<dbReference type="InterPro" id="IPR048270">
    <property type="entry name" value="PNMA_C"/>
</dbReference>
<dbReference type="PANTHER" id="PTHR24559">
    <property type="entry name" value="TRANSPOSON TY3-I GAG-POL POLYPROTEIN"/>
    <property type="match status" value="1"/>
</dbReference>
<dbReference type="KEGG" id="caua:113071788"/>
<keyword evidence="6" id="KW-0540">Nuclease</keyword>
<evidence type="ECO:0000256" key="4">
    <source>
        <dbReference type="ARBA" id="ARBA00022679"/>
    </source>
</evidence>
<dbReference type="InterPro" id="IPR043128">
    <property type="entry name" value="Rev_trsase/Diguanyl_cyclase"/>
</dbReference>
<keyword evidence="10" id="KW-0862">Zinc</keyword>
<dbReference type="SUPFAM" id="SSF50630">
    <property type="entry name" value="Acid proteases"/>
    <property type="match status" value="1"/>
</dbReference>
<evidence type="ECO:0000256" key="5">
    <source>
        <dbReference type="ARBA" id="ARBA00022695"/>
    </source>
</evidence>
<keyword evidence="10" id="KW-0863">Zinc-finger</keyword>
<feature type="domain" description="CCHC-type" evidence="12">
    <location>
        <begin position="308"/>
        <end position="323"/>
    </location>
</feature>
<evidence type="ECO:0000256" key="9">
    <source>
        <dbReference type="ARBA" id="ARBA00022918"/>
    </source>
</evidence>
<keyword evidence="3" id="KW-0645">Protease</keyword>
<dbReference type="Gene3D" id="3.10.10.10">
    <property type="entry name" value="HIV Type 1 Reverse Transcriptase, subunit A, domain 1"/>
    <property type="match status" value="1"/>
</dbReference>
<dbReference type="InterPro" id="IPR053134">
    <property type="entry name" value="RNA-dir_DNA_polymerase"/>
</dbReference>
<dbReference type="GO" id="GO:0003964">
    <property type="term" value="F:RNA-directed DNA polymerase activity"/>
    <property type="evidence" value="ECO:0007669"/>
    <property type="project" value="UniProtKB-KW"/>
</dbReference>
<evidence type="ECO:0000259" key="13">
    <source>
        <dbReference type="PROSITE" id="PS50878"/>
    </source>
</evidence>
<dbReference type="GO" id="GO:0006508">
    <property type="term" value="P:proteolysis"/>
    <property type="evidence" value="ECO:0007669"/>
    <property type="project" value="UniProtKB-KW"/>
</dbReference>
<gene>
    <name evidence="15" type="primary">LOC113071788</name>
</gene>
<protein>
    <recommendedName>
        <fullName evidence="2">ribonuclease H</fullName>
        <ecNumber evidence="2">3.1.26.4</ecNumber>
    </recommendedName>
</protein>
<dbReference type="InterPro" id="IPR043502">
    <property type="entry name" value="DNA/RNA_pol_sf"/>
</dbReference>
<keyword evidence="9" id="KW-0695">RNA-directed DNA polymerase</keyword>
<evidence type="ECO:0000256" key="10">
    <source>
        <dbReference type="PROSITE-ProRule" id="PRU00047"/>
    </source>
</evidence>
<evidence type="ECO:0000313" key="14">
    <source>
        <dbReference type="Proteomes" id="UP000515129"/>
    </source>
</evidence>
<evidence type="ECO:0000256" key="3">
    <source>
        <dbReference type="ARBA" id="ARBA00022670"/>
    </source>
</evidence>
<dbReference type="Gene3D" id="4.10.60.10">
    <property type="entry name" value="Zinc finger, CCHC-type"/>
    <property type="match status" value="1"/>
</dbReference>
<keyword evidence="8" id="KW-0378">Hydrolase</keyword>
<dbReference type="GO" id="GO:0003676">
    <property type="term" value="F:nucleic acid binding"/>
    <property type="evidence" value="ECO:0007669"/>
    <property type="project" value="InterPro"/>
</dbReference>
<dbReference type="OrthoDB" id="4369127at2759"/>
<dbReference type="InterPro" id="IPR021109">
    <property type="entry name" value="Peptidase_aspartic_dom_sf"/>
</dbReference>
<dbReference type="PANTHER" id="PTHR24559:SF435">
    <property type="entry name" value="RIBONUCLEASE H"/>
    <property type="match status" value="1"/>
</dbReference>
<accession>A0A6P6MW53</accession>
<dbReference type="GO" id="GO:0004523">
    <property type="term" value="F:RNA-DNA hybrid ribonuclease activity"/>
    <property type="evidence" value="ECO:0007669"/>
    <property type="project" value="UniProtKB-EC"/>
</dbReference>
<keyword evidence="10" id="KW-0479">Metal-binding</keyword>
<proteinExistence type="inferred from homology"/>
<comment type="similarity">
    <text evidence="1">Belongs to the beta type-B retroviral polymerase family. HERV class-II K(HML-2) pol subfamily.</text>
</comment>
<dbReference type="InterPro" id="IPR000477">
    <property type="entry name" value="RT_dom"/>
</dbReference>
<dbReference type="RefSeq" id="XP_026100885.1">
    <property type="nucleotide sequence ID" value="XM_026245100.1"/>
</dbReference>
<dbReference type="InterPro" id="IPR001969">
    <property type="entry name" value="Aspartic_peptidase_AS"/>
</dbReference>
<feature type="compositionally biased region" description="Polar residues" evidence="11">
    <location>
        <begin position="335"/>
        <end position="345"/>
    </location>
</feature>
<dbReference type="InterPro" id="IPR036875">
    <property type="entry name" value="Znf_CCHC_sf"/>
</dbReference>
<evidence type="ECO:0000259" key="12">
    <source>
        <dbReference type="PROSITE" id="PS50158"/>
    </source>
</evidence>